<proteinExistence type="predicted"/>
<accession>A0ACB6FKD8</accession>
<comment type="caution">
    <text evidence="1">The sequence shown here is derived from an EMBL/GenBank/DDBJ whole genome shotgun (WGS) entry which is preliminary data.</text>
</comment>
<dbReference type="Proteomes" id="UP000293547">
    <property type="component" value="Unassembled WGS sequence"/>
</dbReference>
<sequence length="254" mass="29401">MANNEPLDDPRMHIALTVHDKEGKQLEDFPVKVYRIKYSDELQTELEQKEEEERKNEPEAKPKPSPKKAETPTQPGGSNPGTPVPPPNAAVPTNGEMERIFYDFARKISPEETKQIATYFSKVQGLRIPVQAPLFSSMRENARITKLPIWHDPGYIDFLDKTKQLTEESRLPYAERFTKEELKEERERNERAKRVRDELLGAQEKEEEQESKRVKLTGANYYKKSCLGLFPPELKKNLVKIAAEGRELRQHGCW</sequence>
<gene>
    <name evidence="1" type="ORF">AG0111_0g6997</name>
</gene>
<reference evidence="1 2" key="1">
    <citation type="journal article" date="2019" name="bioRxiv">
        <title>Genomics, evolutionary history and diagnostics of the Alternaria alternata species group including apple and Asian pear pathotypes.</title>
        <authorList>
            <person name="Armitage A.D."/>
            <person name="Cockerton H.M."/>
            <person name="Sreenivasaprasad S."/>
            <person name="Woodhall J.W."/>
            <person name="Lane C.R."/>
            <person name="Harrison R.J."/>
            <person name="Clarkson J.P."/>
        </authorList>
    </citation>
    <scope>NUCLEOTIDE SEQUENCE [LARGE SCALE GENOMIC DNA]</scope>
    <source>
        <strain evidence="1 2">FERA 650</strain>
    </source>
</reference>
<dbReference type="EMBL" id="PDWZ02000006">
    <property type="protein sequence ID" value="KAB2104909.1"/>
    <property type="molecule type" value="Genomic_DNA"/>
</dbReference>
<keyword evidence="2" id="KW-1185">Reference proteome</keyword>
<evidence type="ECO:0000313" key="1">
    <source>
        <dbReference type="EMBL" id="KAB2104909.1"/>
    </source>
</evidence>
<evidence type="ECO:0000313" key="2">
    <source>
        <dbReference type="Proteomes" id="UP000293547"/>
    </source>
</evidence>
<name>A0ACB6FKD8_9PLEO</name>
<organism evidence="1 2">
    <name type="scientific">Alternaria gaisen</name>
    <dbReference type="NCBI Taxonomy" id="167740"/>
    <lineage>
        <taxon>Eukaryota</taxon>
        <taxon>Fungi</taxon>
        <taxon>Dikarya</taxon>
        <taxon>Ascomycota</taxon>
        <taxon>Pezizomycotina</taxon>
        <taxon>Dothideomycetes</taxon>
        <taxon>Pleosporomycetidae</taxon>
        <taxon>Pleosporales</taxon>
        <taxon>Pleosporineae</taxon>
        <taxon>Pleosporaceae</taxon>
        <taxon>Alternaria</taxon>
        <taxon>Alternaria sect. Alternaria</taxon>
    </lineage>
</organism>
<protein>
    <submittedName>
        <fullName evidence="1">Uncharacterized protein</fullName>
    </submittedName>
</protein>